<dbReference type="EMBL" id="SPUK01000019">
    <property type="protein sequence ID" value="TQV91383.1"/>
    <property type="molecule type" value="Genomic_DNA"/>
</dbReference>
<evidence type="ECO:0000256" key="2">
    <source>
        <dbReference type="SAM" id="SignalP"/>
    </source>
</evidence>
<keyword evidence="2" id="KW-0732">Signal</keyword>
<gene>
    <name evidence="3" type="ORF">IF1G_09882</name>
</gene>
<evidence type="ECO:0008006" key="5">
    <source>
        <dbReference type="Google" id="ProtNLM"/>
    </source>
</evidence>
<accession>A0A545UPM5</accession>
<dbReference type="AlphaFoldDB" id="A0A545UPM5"/>
<feature type="region of interest" description="Disordered" evidence="1">
    <location>
        <begin position="83"/>
        <end position="116"/>
    </location>
</feature>
<evidence type="ECO:0000256" key="1">
    <source>
        <dbReference type="SAM" id="MobiDB-lite"/>
    </source>
</evidence>
<comment type="caution">
    <text evidence="3">The sequence shown here is derived from an EMBL/GenBank/DDBJ whole genome shotgun (WGS) entry which is preliminary data.</text>
</comment>
<feature type="compositionally biased region" description="Basic and acidic residues" evidence="1">
    <location>
        <begin position="88"/>
        <end position="102"/>
    </location>
</feature>
<keyword evidence="4" id="KW-1185">Reference proteome</keyword>
<proteinExistence type="predicted"/>
<evidence type="ECO:0000313" key="3">
    <source>
        <dbReference type="EMBL" id="TQV91383.1"/>
    </source>
</evidence>
<name>A0A545UPM5_9HYPO</name>
<organism evidence="3 4">
    <name type="scientific">Cordyceps javanica</name>
    <dbReference type="NCBI Taxonomy" id="43265"/>
    <lineage>
        <taxon>Eukaryota</taxon>
        <taxon>Fungi</taxon>
        <taxon>Dikarya</taxon>
        <taxon>Ascomycota</taxon>
        <taxon>Pezizomycotina</taxon>
        <taxon>Sordariomycetes</taxon>
        <taxon>Hypocreomycetidae</taxon>
        <taxon>Hypocreales</taxon>
        <taxon>Cordycipitaceae</taxon>
        <taxon>Cordyceps</taxon>
    </lineage>
</organism>
<evidence type="ECO:0000313" key="4">
    <source>
        <dbReference type="Proteomes" id="UP000315783"/>
    </source>
</evidence>
<sequence>MIASSVSLVTSVIAGFLAADLTCRAPRFRRSLSPSTSTMSRIHASLVPVARPPLDMVERRARLLRTRPPLPLLVTAIVQSSASTGCRSPKDDDKAGKQDSHNSPETSLQATPPPILTVCLPPVNQMQDADKWRATAAPRMCQRPVTAVTTTPAHKPWRPVTFGGPGPVPCWH</sequence>
<feature type="chain" id="PRO_5022166897" description="Secreted protein" evidence="2">
    <location>
        <begin position="20"/>
        <end position="172"/>
    </location>
</feature>
<feature type="signal peptide" evidence="2">
    <location>
        <begin position="1"/>
        <end position="19"/>
    </location>
</feature>
<dbReference type="Proteomes" id="UP000315783">
    <property type="component" value="Unassembled WGS sequence"/>
</dbReference>
<protein>
    <recommendedName>
        <fullName evidence="5">Secreted protein</fullName>
    </recommendedName>
</protein>
<reference evidence="3 4" key="1">
    <citation type="journal article" date="2019" name="Appl. Microbiol. Biotechnol.">
        <title>Genome sequence of Isaria javanica and comparative genome analysis insights into family S53 peptidase evolution in fungal entomopathogens.</title>
        <authorList>
            <person name="Lin R."/>
            <person name="Zhang X."/>
            <person name="Xin B."/>
            <person name="Zou M."/>
            <person name="Gao Y."/>
            <person name="Qin F."/>
            <person name="Hu Q."/>
            <person name="Xie B."/>
            <person name="Cheng X."/>
        </authorList>
    </citation>
    <scope>NUCLEOTIDE SEQUENCE [LARGE SCALE GENOMIC DNA]</scope>
    <source>
        <strain evidence="3 4">IJ1G</strain>
    </source>
</reference>